<keyword evidence="1" id="KW-1133">Transmembrane helix</keyword>
<dbReference type="Proteomes" id="UP000535020">
    <property type="component" value="Unassembled WGS sequence"/>
</dbReference>
<dbReference type="EMBL" id="JACBJI010000006">
    <property type="protein sequence ID" value="NYA72129.1"/>
    <property type="molecule type" value="Genomic_DNA"/>
</dbReference>
<keyword evidence="1" id="KW-0472">Membrane</keyword>
<feature type="transmembrane region" description="Helical" evidence="1">
    <location>
        <begin position="65"/>
        <end position="87"/>
    </location>
</feature>
<feature type="transmembrane region" description="Helical" evidence="1">
    <location>
        <begin position="33"/>
        <end position="53"/>
    </location>
</feature>
<keyword evidence="3" id="KW-1185">Reference proteome</keyword>
<protein>
    <submittedName>
        <fullName evidence="2">Potassium transporter KefB</fullName>
    </submittedName>
</protein>
<reference evidence="2 3" key="1">
    <citation type="submission" date="2020-07" db="EMBL/GenBank/DDBJ databases">
        <authorList>
            <person name="Sun Q."/>
        </authorList>
    </citation>
    <scope>NUCLEOTIDE SEQUENCE [LARGE SCALE GENOMIC DNA]</scope>
    <source>
        <strain evidence="2 3">MAH-1</strain>
    </source>
</reference>
<accession>A0A7Y8Y3W2</accession>
<dbReference type="AlphaFoldDB" id="A0A7Y8Y3W2"/>
<comment type="caution">
    <text evidence="2">The sequence shown here is derived from an EMBL/GenBank/DDBJ whole genome shotgun (WGS) entry which is preliminary data.</text>
</comment>
<name>A0A7Y8Y3W2_9FLAO</name>
<evidence type="ECO:0000313" key="3">
    <source>
        <dbReference type="Proteomes" id="UP000535020"/>
    </source>
</evidence>
<organism evidence="2 3">
    <name type="scientific">Flavobacterium agri</name>
    <dbReference type="NCBI Taxonomy" id="2743471"/>
    <lineage>
        <taxon>Bacteria</taxon>
        <taxon>Pseudomonadati</taxon>
        <taxon>Bacteroidota</taxon>
        <taxon>Flavobacteriia</taxon>
        <taxon>Flavobacteriales</taxon>
        <taxon>Flavobacteriaceae</taxon>
        <taxon>Flavobacterium</taxon>
    </lineage>
</organism>
<sequence>MRMLQGAGIAFLLIGLFLLPVDTNPAWPKYWMIRPLIVVPFAGAVGGFFYYKLDHLRVQGGWMRFWAAVLSFFIYVFGLWVGTILGLDGTLWN</sequence>
<gene>
    <name evidence="2" type="ORF">HZF10_14465</name>
</gene>
<evidence type="ECO:0000313" key="2">
    <source>
        <dbReference type="EMBL" id="NYA72129.1"/>
    </source>
</evidence>
<proteinExistence type="predicted"/>
<evidence type="ECO:0000256" key="1">
    <source>
        <dbReference type="SAM" id="Phobius"/>
    </source>
</evidence>
<keyword evidence="1" id="KW-0812">Transmembrane</keyword>